<evidence type="ECO:0008006" key="2">
    <source>
        <dbReference type="Google" id="ProtNLM"/>
    </source>
</evidence>
<reference evidence="1" key="1">
    <citation type="submission" date="2018-05" db="EMBL/GenBank/DDBJ databases">
        <authorList>
            <person name="Lanie J.A."/>
            <person name="Ng W.-L."/>
            <person name="Kazmierczak K.M."/>
            <person name="Andrzejewski T.M."/>
            <person name="Davidsen T.M."/>
            <person name="Wayne K.J."/>
            <person name="Tettelin H."/>
            <person name="Glass J.I."/>
            <person name="Rusch D."/>
            <person name="Podicherti R."/>
            <person name="Tsui H.-C.T."/>
            <person name="Winkler M.E."/>
        </authorList>
    </citation>
    <scope>NUCLEOTIDE SEQUENCE</scope>
</reference>
<proteinExistence type="predicted"/>
<evidence type="ECO:0000313" key="1">
    <source>
        <dbReference type="EMBL" id="SVB84599.1"/>
    </source>
</evidence>
<dbReference type="EMBL" id="UINC01060266">
    <property type="protein sequence ID" value="SVB84599.1"/>
    <property type="molecule type" value="Genomic_DNA"/>
</dbReference>
<accession>A0A382HBR2</accession>
<dbReference type="Gene3D" id="3.40.720.10">
    <property type="entry name" value="Alkaline Phosphatase, subunit A"/>
    <property type="match status" value="1"/>
</dbReference>
<name>A0A382HBR2_9ZZZZ</name>
<dbReference type="SUPFAM" id="SSF53649">
    <property type="entry name" value="Alkaline phosphatase-like"/>
    <property type="match status" value="1"/>
</dbReference>
<gene>
    <name evidence="1" type="ORF">METZ01_LOCUS237453</name>
</gene>
<organism evidence="1">
    <name type="scientific">marine metagenome</name>
    <dbReference type="NCBI Taxonomy" id="408172"/>
    <lineage>
        <taxon>unclassified sequences</taxon>
        <taxon>metagenomes</taxon>
        <taxon>ecological metagenomes</taxon>
    </lineage>
</organism>
<dbReference type="InterPro" id="IPR017850">
    <property type="entry name" value="Alkaline_phosphatase_core_sf"/>
</dbReference>
<dbReference type="AlphaFoldDB" id="A0A382HBR2"/>
<feature type="non-terminal residue" evidence="1">
    <location>
        <position position="52"/>
    </location>
</feature>
<protein>
    <recommendedName>
        <fullName evidence="2">Sulfatase N-terminal domain-containing protein</fullName>
    </recommendedName>
</protein>
<sequence length="52" mass="5779">MKRINSTLLSLAFLLCFSCTSKVPSQPNILFIMSDDHSERAISAYGSKLIET</sequence>